<name>A0A8J3IL22_9CHLR</name>
<dbReference type="EMBL" id="BNJK01000001">
    <property type="protein sequence ID" value="GHO96476.1"/>
    <property type="molecule type" value="Genomic_DNA"/>
</dbReference>
<comment type="caution">
    <text evidence="1">The sequence shown here is derived from an EMBL/GenBank/DDBJ whole genome shotgun (WGS) entry which is preliminary data.</text>
</comment>
<evidence type="ECO:0000313" key="2">
    <source>
        <dbReference type="Proteomes" id="UP000597444"/>
    </source>
</evidence>
<gene>
    <name evidence="1" type="ORF">KSF_065240</name>
</gene>
<protein>
    <submittedName>
        <fullName evidence="1">Uncharacterized protein</fullName>
    </submittedName>
</protein>
<proteinExistence type="predicted"/>
<organism evidence="1 2">
    <name type="scientific">Reticulibacter mediterranei</name>
    <dbReference type="NCBI Taxonomy" id="2778369"/>
    <lineage>
        <taxon>Bacteria</taxon>
        <taxon>Bacillati</taxon>
        <taxon>Chloroflexota</taxon>
        <taxon>Ktedonobacteria</taxon>
        <taxon>Ktedonobacterales</taxon>
        <taxon>Reticulibacteraceae</taxon>
        <taxon>Reticulibacter</taxon>
    </lineage>
</organism>
<dbReference type="AlphaFoldDB" id="A0A8J3IL22"/>
<accession>A0A8J3IL22</accession>
<reference evidence="1" key="1">
    <citation type="submission" date="2020-10" db="EMBL/GenBank/DDBJ databases">
        <title>Taxonomic study of unclassified bacteria belonging to the class Ktedonobacteria.</title>
        <authorList>
            <person name="Yabe S."/>
            <person name="Wang C.M."/>
            <person name="Zheng Y."/>
            <person name="Sakai Y."/>
            <person name="Cavaletti L."/>
            <person name="Monciardini P."/>
            <person name="Donadio S."/>
        </authorList>
    </citation>
    <scope>NUCLEOTIDE SEQUENCE</scope>
    <source>
        <strain evidence="1">ID150040</strain>
    </source>
</reference>
<keyword evidence="2" id="KW-1185">Reference proteome</keyword>
<evidence type="ECO:0000313" key="1">
    <source>
        <dbReference type="EMBL" id="GHO96476.1"/>
    </source>
</evidence>
<dbReference type="Proteomes" id="UP000597444">
    <property type="component" value="Unassembled WGS sequence"/>
</dbReference>
<sequence>MVSACTCQVGWRTWPTPVRSAAANNYPATEYGQFLSPDGRRVLTWDVKWDRVDTDSYGPSQYTEFCRMRSLRVHCDTGGIWRSLTCLQHRVGRRARKKEQAERYVRMKKPPYLSLFDNEHV</sequence>